<evidence type="ECO:0000313" key="1">
    <source>
        <dbReference type="EMBL" id="ETR69525.1"/>
    </source>
</evidence>
<dbReference type="AlphaFoldDB" id="A0A1V1P477"/>
<organism evidence="1 2">
    <name type="scientific">Candidatus Magnetoglobus multicellularis str. Araruama</name>
    <dbReference type="NCBI Taxonomy" id="890399"/>
    <lineage>
        <taxon>Bacteria</taxon>
        <taxon>Pseudomonadati</taxon>
        <taxon>Thermodesulfobacteriota</taxon>
        <taxon>Desulfobacteria</taxon>
        <taxon>Desulfobacterales</taxon>
        <taxon>Desulfobacteraceae</taxon>
        <taxon>Candidatus Magnetoglobus</taxon>
    </lineage>
</organism>
<accession>A0A1V1P477</accession>
<dbReference type="SUPFAM" id="SSF82657">
    <property type="entry name" value="BolA-like"/>
    <property type="match status" value="1"/>
</dbReference>
<sequence length="84" mass="9703">MELQLEVMNTLNNLGLFNPKIELEKSTDGRIGGFIVSESYKGLSQIERQNMLWEQLSKLLNKEKQRQIMAILTMTPSEVEETDM</sequence>
<dbReference type="EMBL" id="ATBP01000623">
    <property type="protein sequence ID" value="ETR69525.1"/>
    <property type="molecule type" value="Genomic_DNA"/>
</dbReference>
<name>A0A1V1P477_9BACT</name>
<protein>
    <submittedName>
        <fullName evidence="1">Uncharacterized protein</fullName>
    </submittedName>
</protein>
<comment type="caution">
    <text evidence="1">The sequence shown here is derived from an EMBL/GenBank/DDBJ whole genome shotgun (WGS) entry which is preliminary data.</text>
</comment>
<reference evidence="2" key="1">
    <citation type="submission" date="2012-11" db="EMBL/GenBank/DDBJ databases">
        <authorList>
            <person name="Lucero-Rivera Y.E."/>
            <person name="Tovar-Ramirez D."/>
        </authorList>
    </citation>
    <scope>NUCLEOTIDE SEQUENCE [LARGE SCALE GENOMIC DNA]</scope>
    <source>
        <strain evidence="2">Araruama</strain>
    </source>
</reference>
<gene>
    <name evidence="1" type="ORF">OMM_09521</name>
</gene>
<dbReference type="InterPro" id="IPR036065">
    <property type="entry name" value="BolA-like_sf"/>
</dbReference>
<dbReference type="Proteomes" id="UP000189670">
    <property type="component" value="Unassembled WGS sequence"/>
</dbReference>
<proteinExistence type="predicted"/>
<evidence type="ECO:0000313" key="2">
    <source>
        <dbReference type="Proteomes" id="UP000189670"/>
    </source>
</evidence>